<evidence type="ECO:0000313" key="2">
    <source>
        <dbReference type="Proteomes" id="UP000252519"/>
    </source>
</evidence>
<protein>
    <submittedName>
        <fullName evidence="1">Uncharacterized protein</fullName>
    </submittedName>
</protein>
<name>A0A368GCF1_ANCCA</name>
<dbReference type="EMBL" id="JOJR01000211">
    <property type="protein sequence ID" value="RCN42073.1"/>
    <property type="molecule type" value="Genomic_DNA"/>
</dbReference>
<reference evidence="1 2" key="1">
    <citation type="submission" date="2014-10" db="EMBL/GenBank/DDBJ databases">
        <title>Draft genome of the hookworm Ancylostoma caninum.</title>
        <authorList>
            <person name="Mitreva M."/>
        </authorList>
    </citation>
    <scope>NUCLEOTIDE SEQUENCE [LARGE SCALE GENOMIC DNA]</scope>
    <source>
        <strain evidence="1 2">Baltimore</strain>
    </source>
</reference>
<organism evidence="1 2">
    <name type="scientific">Ancylostoma caninum</name>
    <name type="common">Dog hookworm</name>
    <dbReference type="NCBI Taxonomy" id="29170"/>
    <lineage>
        <taxon>Eukaryota</taxon>
        <taxon>Metazoa</taxon>
        <taxon>Ecdysozoa</taxon>
        <taxon>Nematoda</taxon>
        <taxon>Chromadorea</taxon>
        <taxon>Rhabditida</taxon>
        <taxon>Rhabditina</taxon>
        <taxon>Rhabditomorpha</taxon>
        <taxon>Strongyloidea</taxon>
        <taxon>Ancylostomatidae</taxon>
        <taxon>Ancylostomatinae</taxon>
        <taxon>Ancylostoma</taxon>
    </lineage>
</organism>
<comment type="caution">
    <text evidence="1">The sequence shown here is derived from an EMBL/GenBank/DDBJ whole genome shotgun (WGS) entry which is preliminary data.</text>
</comment>
<dbReference type="Proteomes" id="UP000252519">
    <property type="component" value="Unassembled WGS sequence"/>
</dbReference>
<evidence type="ECO:0000313" key="1">
    <source>
        <dbReference type="EMBL" id="RCN42073.1"/>
    </source>
</evidence>
<dbReference type="OrthoDB" id="5873083at2759"/>
<gene>
    <name evidence="1" type="ORF">ANCCAN_11943</name>
</gene>
<accession>A0A368GCF1</accession>
<proteinExistence type="predicted"/>
<keyword evidence="2" id="KW-1185">Reference proteome</keyword>
<dbReference type="AlphaFoldDB" id="A0A368GCF1"/>
<sequence>MLSGVCDNGRAEERFVDSHKEACSELESLQDLADKKGLQKESLKKVLEHLASHYGHDHPVILFSRSDDDDEISEAAEYAHKHLRNDITVVALSGREKPWRKFPAISVYPVDVSDLDASDGLDYCIAERSCAIANECE</sequence>